<name>A0ABT2HAL2_9MICO</name>
<sequence length="62" mass="7434">MNKVLTQEEFDILVATENGHMTEEQLLNHMEELNPEDYGYKQEVALKYDCDKKEILIYRKIE</sequence>
<keyword evidence="2" id="KW-1185">Reference proteome</keyword>
<accession>A0ABT2HAL2</accession>
<reference evidence="1" key="1">
    <citation type="submission" date="2022-08" db="EMBL/GenBank/DDBJ databases">
        <authorList>
            <person name="Deng Y."/>
            <person name="Han X.-F."/>
            <person name="Zhang Y.-Q."/>
        </authorList>
    </citation>
    <scope>NUCLEOTIDE SEQUENCE</scope>
    <source>
        <strain evidence="1">CPCC 203386</strain>
    </source>
</reference>
<gene>
    <name evidence="1" type="ORF">N1032_25035</name>
</gene>
<protein>
    <submittedName>
        <fullName evidence="1">Uncharacterized protein</fullName>
    </submittedName>
</protein>
<proteinExistence type="predicted"/>
<dbReference type="EMBL" id="JANLCJ010000330">
    <property type="protein sequence ID" value="MCS5736995.1"/>
    <property type="molecule type" value="Genomic_DNA"/>
</dbReference>
<evidence type="ECO:0000313" key="2">
    <source>
        <dbReference type="Proteomes" id="UP001165586"/>
    </source>
</evidence>
<dbReference type="Proteomes" id="UP001165586">
    <property type="component" value="Unassembled WGS sequence"/>
</dbReference>
<dbReference type="RefSeq" id="WP_259543268.1">
    <property type="nucleotide sequence ID" value="NZ_JANLCJ010000330.1"/>
</dbReference>
<evidence type="ECO:0000313" key="1">
    <source>
        <dbReference type="EMBL" id="MCS5736995.1"/>
    </source>
</evidence>
<feature type="non-terminal residue" evidence="1">
    <location>
        <position position="1"/>
    </location>
</feature>
<organism evidence="1 2">
    <name type="scientific">Herbiconiux daphne</name>
    <dbReference type="NCBI Taxonomy" id="2970914"/>
    <lineage>
        <taxon>Bacteria</taxon>
        <taxon>Bacillati</taxon>
        <taxon>Actinomycetota</taxon>
        <taxon>Actinomycetes</taxon>
        <taxon>Micrococcales</taxon>
        <taxon>Microbacteriaceae</taxon>
        <taxon>Herbiconiux</taxon>
    </lineage>
</organism>
<comment type="caution">
    <text evidence="1">The sequence shown here is derived from an EMBL/GenBank/DDBJ whole genome shotgun (WGS) entry which is preliminary data.</text>
</comment>